<reference evidence="1 2" key="1">
    <citation type="submission" date="2014-01" db="EMBL/GenBank/DDBJ databases">
        <title>Sulfitobacter sp. H3 (MCCC 1A00686) Genome Sequencing.</title>
        <authorList>
            <person name="Lai Q."/>
            <person name="Hong Z."/>
        </authorList>
    </citation>
    <scope>NUCLEOTIDE SEQUENCE [LARGE SCALE GENOMIC DNA]</scope>
    <source>
        <strain evidence="1 2">H3</strain>
    </source>
</reference>
<dbReference type="AlphaFoldDB" id="A0A073J606"/>
<comment type="caution">
    <text evidence="1">The sequence shown here is derived from an EMBL/GenBank/DDBJ whole genome shotgun (WGS) entry which is preliminary data.</text>
</comment>
<sequence>MSMNAINWAMNQTGLRPTEKLVLITVASMSTVNGQAWPTNQTIAERCGIAKATASLSLRRIKDAGLISMSAAPRQIKINLPT</sequence>
<name>A0A073J606_9RHOB</name>
<dbReference type="EMBL" id="JAMD01000001">
    <property type="protein sequence ID" value="KEJ97404.1"/>
    <property type="molecule type" value="Genomic_DNA"/>
</dbReference>
<proteinExistence type="predicted"/>
<dbReference type="OrthoDB" id="7864318at2"/>
<dbReference type="RefSeq" id="WP_037920183.1">
    <property type="nucleotide sequence ID" value="NZ_CP054599.1"/>
</dbReference>
<dbReference type="GeneID" id="68869932"/>
<dbReference type="SUPFAM" id="SSF46785">
    <property type="entry name" value="Winged helix' DNA-binding domain"/>
    <property type="match status" value="1"/>
</dbReference>
<dbReference type="Proteomes" id="UP000027746">
    <property type="component" value="Unassembled WGS sequence"/>
</dbReference>
<keyword evidence="2" id="KW-1185">Reference proteome</keyword>
<gene>
    <name evidence="1" type="ORF">SUH3_00020</name>
</gene>
<organism evidence="1 2">
    <name type="scientific">Pseudosulfitobacter pseudonitzschiae</name>
    <dbReference type="NCBI Taxonomy" id="1402135"/>
    <lineage>
        <taxon>Bacteria</taxon>
        <taxon>Pseudomonadati</taxon>
        <taxon>Pseudomonadota</taxon>
        <taxon>Alphaproteobacteria</taxon>
        <taxon>Rhodobacterales</taxon>
        <taxon>Roseobacteraceae</taxon>
        <taxon>Pseudosulfitobacter</taxon>
    </lineage>
</organism>
<dbReference type="InterPro" id="IPR036388">
    <property type="entry name" value="WH-like_DNA-bd_sf"/>
</dbReference>
<accession>A0A073J606</accession>
<evidence type="ECO:0000313" key="2">
    <source>
        <dbReference type="Proteomes" id="UP000027746"/>
    </source>
</evidence>
<protein>
    <recommendedName>
        <fullName evidence="3">Helix-turn-helix domain-containing protein</fullName>
    </recommendedName>
</protein>
<dbReference type="Pfam" id="PF13730">
    <property type="entry name" value="HTH_36"/>
    <property type="match status" value="1"/>
</dbReference>
<dbReference type="InterPro" id="IPR036390">
    <property type="entry name" value="WH_DNA-bd_sf"/>
</dbReference>
<dbReference type="Gene3D" id="1.10.10.10">
    <property type="entry name" value="Winged helix-like DNA-binding domain superfamily/Winged helix DNA-binding domain"/>
    <property type="match status" value="1"/>
</dbReference>
<evidence type="ECO:0008006" key="3">
    <source>
        <dbReference type="Google" id="ProtNLM"/>
    </source>
</evidence>
<evidence type="ECO:0000313" key="1">
    <source>
        <dbReference type="EMBL" id="KEJ97404.1"/>
    </source>
</evidence>